<name>A0AAD2DAM9_EUPCR</name>
<evidence type="ECO:0000256" key="3">
    <source>
        <dbReference type="SAM" id="MobiDB-lite"/>
    </source>
</evidence>
<feature type="region of interest" description="Disordered" evidence="3">
    <location>
        <begin position="157"/>
        <end position="181"/>
    </location>
</feature>
<evidence type="ECO:0000313" key="5">
    <source>
        <dbReference type="EMBL" id="CAI2385491.1"/>
    </source>
</evidence>
<sequence length="777" mass="88243">MAEIKHSPSALGVNSRKVIDQLKKEVFRNKMKLYKNVDPPTTLDLVKSNFGNSPGTRPSLMEKSPMKEYFNTQTAEQNTHGLHKESNKILNNSKLQNIISKFKRTNSCERTPDMNNSLSKYFNDSTRRLLKDATKIYPQAKSRNSLSTVTHSKINLPKVSDLSSEGSPSKSPNLTFGKKPNKIEDNSDDIYKIYTSKAYRPKKKIVHYSGSDNEKLPSSYLKSKKKVKMAKNRDNLSKKTLDTLAKIKKIKPNDSHRLTTLSPYKYSNSLNNTLGLNQNLGLKSRESSVLIKPSQDTTVSSQESTKIMQDEESKAQEYGLAQVNNLSKEIYSLRRKQNELISERKADKTSSSYRNYMNSILRSDNRDLSKRDTPSLKLLRRDKPRVSMHESFDIRQHTNHTKNIVIRSASKKLDTFNNFNNPKSVAKKLKREVQYTSHLPKINNLKNKIIQSYAEILPSVFKNSSSQYQSQINESTTNTKLTQIKNTVIVNYGGFSEGGFDPRVIKKENQDSFRTLVNFNKSHTTNSHLFCLCDGHGLKGKTISEYLVNNMAKYLKIYLSKEGSNPSYSLLSAYRYLDCKLEMEGLEAINSGSTCCTALIIGKKVYFANTGDSRALFVTFDSLEDTIQSSFIQTTNDHNCEIEEEALRIKKKGGRIFKIQNNIGPLRVWLPDQDKPGLAMSRSIGDHSARKIGVIATPDIYKFDIIRKSAIIIGSDGLYEYLTNEEISQIVWDNWGKDGDVVSEIIVGKAIENWEENSDYRDDITCVVTYLKPNGEH</sequence>
<comment type="caution">
    <text evidence="5">The sequence shown here is derived from an EMBL/GenBank/DDBJ whole genome shotgun (WGS) entry which is preliminary data.</text>
</comment>
<evidence type="ECO:0000256" key="2">
    <source>
        <dbReference type="ARBA" id="ARBA00023136"/>
    </source>
</evidence>
<evidence type="ECO:0000313" key="6">
    <source>
        <dbReference type="Proteomes" id="UP001295684"/>
    </source>
</evidence>
<dbReference type="GO" id="GO:0004722">
    <property type="term" value="F:protein serine/threonine phosphatase activity"/>
    <property type="evidence" value="ECO:0007669"/>
    <property type="project" value="InterPro"/>
</dbReference>
<dbReference type="EMBL" id="CAMPGE010027913">
    <property type="protein sequence ID" value="CAI2385491.1"/>
    <property type="molecule type" value="Genomic_DNA"/>
</dbReference>
<dbReference type="Pfam" id="PF00481">
    <property type="entry name" value="PP2C"/>
    <property type="match status" value="1"/>
</dbReference>
<evidence type="ECO:0000259" key="4">
    <source>
        <dbReference type="PROSITE" id="PS51746"/>
    </source>
</evidence>
<gene>
    <name evidence="5" type="ORF">ECRASSUSDP1_LOCUS27059</name>
</gene>
<dbReference type="InterPro" id="IPR015655">
    <property type="entry name" value="PP2C"/>
</dbReference>
<feature type="domain" description="PPM-type phosphatase" evidence="4">
    <location>
        <begin position="491"/>
        <end position="771"/>
    </location>
</feature>
<dbReference type="SUPFAM" id="SSF81606">
    <property type="entry name" value="PP2C-like"/>
    <property type="match status" value="1"/>
</dbReference>
<keyword evidence="6" id="KW-1185">Reference proteome</keyword>
<dbReference type="SMART" id="SM00332">
    <property type="entry name" value="PP2Cc"/>
    <property type="match status" value="1"/>
</dbReference>
<dbReference type="AlphaFoldDB" id="A0AAD2DAM9"/>
<dbReference type="InterPro" id="IPR001932">
    <property type="entry name" value="PPM-type_phosphatase-like_dom"/>
</dbReference>
<dbReference type="PROSITE" id="PS51746">
    <property type="entry name" value="PPM_2"/>
    <property type="match status" value="1"/>
</dbReference>
<feature type="compositionally biased region" description="Polar residues" evidence="3">
    <location>
        <begin position="161"/>
        <end position="174"/>
    </location>
</feature>
<keyword evidence="2" id="KW-0472">Membrane</keyword>
<proteinExistence type="predicted"/>
<reference evidence="5" key="1">
    <citation type="submission" date="2023-07" db="EMBL/GenBank/DDBJ databases">
        <authorList>
            <consortium name="AG Swart"/>
            <person name="Singh M."/>
            <person name="Singh A."/>
            <person name="Seah K."/>
            <person name="Emmerich C."/>
        </authorList>
    </citation>
    <scope>NUCLEOTIDE SEQUENCE</scope>
    <source>
        <strain evidence="5">DP1</strain>
    </source>
</reference>
<dbReference type="GO" id="GO:0016020">
    <property type="term" value="C:membrane"/>
    <property type="evidence" value="ECO:0007669"/>
    <property type="project" value="UniProtKB-SubCell"/>
</dbReference>
<dbReference type="InterPro" id="IPR036457">
    <property type="entry name" value="PPM-type-like_dom_sf"/>
</dbReference>
<evidence type="ECO:0000256" key="1">
    <source>
        <dbReference type="ARBA" id="ARBA00004370"/>
    </source>
</evidence>
<comment type="subcellular location">
    <subcellularLocation>
        <location evidence="1">Membrane</location>
    </subcellularLocation>
</comment>
<dbReference type="Proteomes" id="UP001295684">
    <property type="component" value="Unassembled WGS sequence"/>
</dbReference>
<dbReference type="Gene3D" id="3.60.40.10">
    <property type="entry name" value="PPM-type phosphatase domain"/>
    <property type="match status" value="1"/>
</dbReference>
<dbReference type="PANTHER" id="PTHR47992">
    <property type="entry name" value="PROTEIN PHOSPHATASE"/>
    <property type="match status" value="1"/>
</dbReference>
<organism evidence="5 6">
    <name type="scientific">Euplotes crassus</name>
    <dbReference type="NCBI Taxonomy" id="5936"/>
    <lineage>
        <taxon>Eukaryota</taxon>
        <taxon>Sar</taxon>
        <taxon>Alveolata</taxon>
        <taxon>Ciliophora</taxon>
        <taxon>Intramacronucleata</taxon>
        <taxon>Spirotrichea</taxon>
        <taxon>Hypotrichia</taxon>
        <taxon>Euplotida</taxon>
        <taxon>Euplotidae</taxon>
        <taxon>Moneuplotes</taxon>
    </lineage>
</organism>
<dbReference type="CDD" id="cd00143">
    <property type="entry name" value="PP2Cc"/>
    <property type="match status" value="1"/>
</dbReference>
<accession>A0AAD2DAM9</accession>
<protein>
    <recommendedName>
        <fullName evidence="4">PPM-type phosphatase domain-containing protein</fullName>
    </recommendedName>
</protein>